<evidence type="ECO:0000256" key="5">
    <source>
        <dbReference type="ARBA" id="ARBA00023002"/>
    </source>
</evidence>
<evidence type="ECO:0000256" key="2">
    <source>
        <dbReference type="ARBA" id="ARBA00005041"/>
    </source>
</evidence>
<gene>
    <name evidence="12" type="ORF">NLS_LOCUS7132</name>
</gene>
<keyword evidence="8 10" id="KW-0386">Hypusine biosynthesis</keyword>
<dbReference type="SMART" id="SM00567">
    <property type="entry name" value="EZ_HEAT"/>
    <property type="match status" value="6"/>
</dbReference>
<accession>A0A3P6V5J3</accession>
<evidence type="ECO:0000313" key="13">
    <source>
        <dbReference type="Proteomes" id="UP000277928"/>
    </source>
</evidence>
<evidence type="ECO:0000256" key="7">
    <source>
        <dbReference type="ARBA" id="ARBA00023033"/>
    </source>
</evidence>
<dbReference type="GO" id="GO:0046872">
    <property type="term" value="F:metal ion binding"/>
    <property type="evidence" value="ECO:0007669"/>
    <property type="project" value="UniProtKB-KW"/>
</dbReference>
<dbReference type="SUPFAM" id="SSF48371">
    <property type="entry name" value="ARM repeat"/>
    <property type="match status" value="1"/>
</dbReference>
<feature type="binding site" evidence="10">
    <location>
        <position position="278"/>
    </location>
    <ligand>
        <name>Fe cation</name>
        <dbReference type="ChEBI" id="CHEBI:24875"/>
        <label>2</label>
    </ligand>
</feature>
<name>A0A3P6V5J3_LITSI</name>
<feature type="binding site" evidence="10">
    <location>
        <position position="156"/>
    </location>
    <ligand>
        <name>Fe cation</name>
        <dbReference type="ChEBI" id="CHEBI:24875"/>
        <label>1</label>
    </ligand>
</feature>
<comment type="pathway">
    <text evidence="2 10">Protein modification; eIF5A hypusination.</text>
</comment>
<comment type="catalytic activity">
    <reaction evidence="1 10">
        <text>[eIF5A protein]-deoxyhypusine + AH2 + O2 = [eIF5A protein]-hypusine + A + H2O</text>
        <dbReference type="Rhea" id="RHEA:14101"/>
        <dbReference type="Rhea" id="RHEA-COMP:10144"/>
        <dbReference type="Rhea" id="RHEA-COMP:12592"/>
        <dbReference type="ChEBI" id="CHEBI:13193"/>
        <dbReference type="ChEBI" id="CHEBI:15377"/>
        <dbReference type="ChEBI" id="CHEBI:15379"/>
        <dbReference type="ChEBI" id="CHEBI:17499"/>
        <dbReference type="ChEBI" id="CHEBI:82657"/>
        <dbReference type="ChEBI" id="CHEBI:91175"/>
        <dbReference type="EC" id="1.14.99.29"/>
    </reaction>
</comment>
<feature type="binding site" evidence="10">
    <location>
        <position position="279"/>
    </location>
    <ligand>
        <name>Fe cation</name>
        <dbReference type="ChEBI" id="CHEBI:24875"/>
        <label>2</label>
    </ligand>
</feature>
<protein>
    <recommendedName>
        <fullName evidence="10">Deoxyhypusine hydroxylase</fullName>
        <shortName evidence="10">DOHH</shortName>
        <ecNumber evidence="10">1.14.99.29</ecNumber>
    </recommendedName>
    <alternativeName>
        <fullName evidence="10">Deoxyhypusine dioxygenase</fullName>
    </alternativeName>
    <alternativeName>
        <fullName evidence="10">Deoxyhypusine monooxygenase</fullName>
    </alternativeName>
</protein>
<dbReference type="EC" id="1.14.99.29" evidence="10"/>
<feature type="binding site" evidence="10">
    <location>
        <position position="123"/>
    </location>
    <ligand>
        <name>Fe cation</name>
        <dbReference type="ChEBI" id="CHEBI:24875"/>
        <label>1</label>
    </ligand>
</feature>
<evidence type="ECO:0000256" key="11">
    <source>
        <dbReference type="PROSITE-ProRule" id="PRU00103"/>
    </source>
</evidence>
<reference evidence="12 13" key="1">
    <citation type="submission" date="2018-08" db="EMBL/GenBank/DDBJ databases">
        <authorList>
            <person name="Laetsch R D."/>
            <person name="Stevens L."/>
            <person name="Kumar S."/>
            <person name="Blaxter L. M."/>
        </authorList>
    </citation>
    <scope>NUCLEOTIDE SEQUENCE [LARGE SCALE GENOMIC DNA]</scope>
</reference>
<comment type="similarity">
    <text evidence="10">Belongs to the deoxyhypusine hydroxylase family.</text>
</comment>
<dbReference type="UniPathway" id="UPA00354"/>
<evidence type="ECO:0000256" key="10">
    <source>
        <dbReference type="HAMAP-Rule" id="MF_03101"/>
    </source>
</evidence>
<sequence>MKRCEMCEIDKHTEFERKENWRAEKLVFFFPVINLDGHISESKALKESQESKTLQRSCVKLIRSVKMPADSEIDRIGCLLNNNKQPLCARFRALFILRNLGCDRSVEWIGRCFGDSSALLKHELAYCLGQTLNETAIPILESVLRDENQEVIVRHEAAEALGAIGSCSSITVLSKYANDEAQAIAETCRLALQRIMWLRESKCDHKEYEKERPYNSVDPAPASVETNIDKLSSILTDTTKSLWERYQALFSLRNIGTDESIKTLAKGLTCSDSALFRHEVAYALGQAQSPIAVAELKHSLENEKENCMVRHECAEALGAIATEECEEILKKFRNDPERIVRESCEIALDMAEYESSDQFQYALISP</sequence>
<proteinExistence type="inferred from homology"/>
<comment type="function">
    <text evidence="10">Catalyzes the hydroxylation of the N(6)-(4-aminobutyl)-L-lysine intermediate to form hypusine, an essential post-translational modification only found in mature eIF-5A factor.</text>
</comment>
<feature type="binding site" evidence="10">
    <location>
        <position position="311"/>
    </location>
    <ligand>
        <name>Fe cation</name>
        <dbReference type="ChEBI" id="CHEBI:24875"/>
        <label>2</label>
    </ligand>
</feature>
<evidence type="ECO:0000313" key="12">
    <source>
        <dbReference type="EMBL" id="VDK85454.1"/>
    </source>
</evidence>
<feature type="repeat" description="HEAT" evidence="11">
    <location>
        <begin position="136"/>
        <end position="176"/>
    </location>
</feature>
<dbReference type="Proteomes" id="UP000277928">
    <property type="component" value="Unassembled WGS sequence"/>
</dbReference>
<dbReference type="EMBL" id="UYRX01000695">
    <property type="protein sequence ID" value="VDK85454.1"/>
    <property type="molecule type" value="Genomic_DNA"/>
</dbReference>
<keyword evidence="13" id="KW-1185">Reference proteome</keyword>
<dbReference type="InterPro" id="IPR016024">
    <property type="entry name" value="ARM-type_fold"/>
</dbReference>
<keyword evidence="7 10" id="KW-0503">Monooxygenase</keyword>
<evidence type="ECO:0000256" key="6">
    <source>
        <dbReference type="ARBA" id="ARBA00023004"/>
    </source>
</evidence>
<feature type="binding site" evidence="10">
    <location>
        <position position="312"/>
    </location>
    <ligand>
        <name>Fe cation</name>
        <dbReference type="ChEBI" id="CHEBI:24875"/>
        <label>2</label>
    </ligand>
</feature>
<dbReference type="PANTHER" id="PTHR12697">
    <property type="entry name" value="PBS LYASE HEAT-LIKE PROTEIN"/>
    <property type="match status" value="1"/>
</dbReference>
<dbReference type="InterPro" id="IPR004155">
    <property type="entry name" value="PBS_lyase_HEAT"/>
</dbReference>
<evidence type="ECO:0000256" key="4">
    <source>
        <dbReference type="ARBA" id="ARBA00022737"/>
    </source>
</evidence>
<dbReference type="HAMAP" id="MF_03101">
    <property type="entry name" value="Deoxyhypusine_hydroxylase"/>
    <property type="match status" value="1"/>
</dbReference>
<feature type="binding site" evidence="10">
    <location>
        <position position="122"/>
    </location>
    <ligand>
        <name>Fe cation</name>
        <dbReference type="ChEBI" id="CHEBI:24875"/>
        <label>1</label>
    </ligand>
</feature>
<evidence type="ECO:0000256" key="3">
    <source>
        <dbReference type="ARBA" id="ARBA00022723"/>
    </source>
</evidence>
<keyword evidence="3 10" id="KW-0479">Metal-binding</keyword>
<dbReference type="PROSITE" id="PS50077">
    <property type="entry name" value="HEAT_REPEAT"/>
    <property type="match status" value="1"/>
</dbReference>
<feature type="binding site" evidence="10">
    <location>
        <position position="155"/>
    </location>
    <ligand>
        <name>Fe cation</name>
        <dbReference type="ChEBI" id="CHEBI:24875"/>
        <label>1</label>
    </ligand>
</feature>
<dbReference type="AlphaFoldDB" id="A0A3P6V5J3"/>
<dbReference type="OMA" id="LQEPCSI"/>
<keyword evidence="5 10" id="KW-0560">Oxidoreductase</keyword>
<dbReference type="Pfam" id="PF03130">
    <property type="entry name" value="HEAT_PBS"/>
    <property type="match status" value="1"/>
</dbReference>
<dbReference type="InterPro" id="IPR027517">
    <property type="entry name" value="Deoxyhypusine_hydroxylase"/>
</dbReference>
<dbReference type="InterPro" id="IPR021133">
    <property type="entry name" value="HEAT_type_2"/>
</dbReference>
<dbReference type="STRING" id="42156.A0A3P6V5J3"/>
<dbReference type="PANTHER" id="PTHR12697:SF5">
    <property type="entry name" value="DEOXYHYPUSINE HYDROXYLASE"/>
    <property type="match status" value="1"/>
</dbReference>
<keyword evidence="6 10" id="KW-0408">Iron</keyword>
<dbReference type="InterPro" id="IPR011989">
    <property type="entry name" value="ARM-like"/>
</dbReference>
<evidence type="ECO:0000256" key="1">
    <source>
        <dbReference type="ARBA" id="ARBA00000068"/>
    </source>
</evidence>
<comment type="function">
    <text evidence="9">Catalyzes the hydroxylation of the N(6)-(4-aminobutyl)-L-lysine intermediate produced by deoxyhypusine synthase/DHPS on a critical lysine of the eukaryotic translation initiation factor 5A/eIF-5A. This is the second step of the post-translational modification of that lysine into an unusual amino acid residue named hypusine. Hypusination is unique to mature eIF-5A factor and is essential for its function.</text>
</comment>
<evidence type="ECO:0000256" key="8">
    <source>
        <dbReference type="ARBA" id="ARBA00023256"/>
    </source>
</evidence>
<dbReference type="Pfam" id="PF13646">
    <property type="entry name" value="HEAT_2"/>
    <property type="match status" value="2"/>
</dbReference>
<dbReference type="Gene3D" id="1.25.10.10">
    <property type="entry name" value="Leucine-rich Repeat Variant"/>
    <property type="match status" value="2"/>
</dbReference>
<evidence type="ECO:0000256" key="9">
    <source>
        <dbReference type="ARBA" id="ARBA00045876"/>
    </source>
</evidence>
<comment type="cofactor">
    <cofactor evidence="10">
        <name>Fe(2+)</name>
        <dbReference type="ChEBI" id="CHEBI:29033"/>
    </cofactor>
    <text evidence="10">Binds 2 Fe(2+) ions per subunit.</text>
</comment>
<dbReference type="GO" id="GO:0019135">
    <property type="term" value="F:deoxyhypusine monooxygenase activity"/>
    <property type="evidence" value="ECO:0007669"/>
    <property type="project" value="UniProtKB-UniRule"/>
</dbReference>
<organism evidence="12 13">
    <name type="scientific">Litomosoides sigmodontis</name>
    <name type="common">Filarial nematode worm</name>
    <dbReference type="NCBI Taxonomy" id="42156"/>
    <lineage>
        <taxon>Eukaryota</taxon>
        <taxon>Metazoa</taxon>
        <taxon>Ecdysozoa</taxon>
        <taxon>Nematoda</taxon>
        <taxon>Chromadorea</taxon>
        <taxon>Rhabditida</taxon>
        <taxon>Spirurina</taxon>
        <taxon>Spiruromorpha</taxon>
        <taxon>Filarioidea</taxon>
        <taxon>Onchocercidae</taxon>
        <taxon>Litomosoides</taxon>
    </lineage>
</organism>
<keyword evidence="4" id="KW-0677">Repeat</keyword>
<dbReference type="FunFam" id="1.25.10.10:FF:000099">
    <property type="entry name" value="Deoxyhypusine hydroxylase"/>
    <property type="match status" value="1"/>
</dbReference>
<dbReference type="OrthoDB" id="421002at2759"/>